<sequence length="93" mass="9795">MGQWVTRPLAGEYGAAGVSVATSSHAWCSQALETAHHPLSGTIGRFLPAEPSGRLMGSAPLSEDAGLPRHAFDPSATMRARSTRSTPEGPPWR</sequence>
<accession>A0ACB7TS23</accession>
<keyword evidence="2" id="KW-1185">Reference proteome</keyword>
<name>A0ACB7TS23_HYAAI</name>
<protein>
    <submittedName>
        <fullName evidence="1">Uncharacterized protein</fullName>
    </submittedName>
</protein>
<dbReference type="Proteomes" id="UP000821845">
    <property type="component" value="Chromosome 1"/>
</dbReference>
<gene>
    <name evidence="1" type="ORF">HPB50_027207</name>
</gene>
<comment type="caution">
    <text evidence="1">The sequence shown here is derived from an EMBL/GenBank/DDBJ whole genome shotgun (WGS) entry which is preliminary data.</text>
</comment>
<evidence type="ECO:0000313" key="2">
    <source>
        <dbReference type="Proteomes" id="UP000821845"/>
    </source>
</evidence>
<reference evidence="1" key="1">
    <citation type="submission" date="2020-05" db="EMBL/GenBank/DDBJ databases">
        <title>Large-scale comparative analyses of tick genomes elucidate their genetic diversity and vector capacities.</title>
        <authorList>
            <person name="Jia N."/>
            <person name="Wang J."/>
            <person name="Shi W."/>
            <person name="Du L."/>
            <person name="Sun Y."/>
            <person name="Zhan W."/>
            <person name="Jiang J."/>
            <person name="Wang Q."/>
            <person name="Zhang B."/>
            <person name="Ji P."/>
            <person name="Sakyi L.B."/>
            <person name="Cui X."/>
            <person name="Yuan T."/>
            <person name="Jiang B."/>
            <person name="Yang W."/>
            <person name="Lam T.T.-Y."/>
            <person name="Chang Q."/>
            <person name="Ding S."/>
            <person name="Wang X."/>
            <person name="Zhu J."/>
            <person name="Ruan X."/>
            <person name="Zhao L."/>
            <person name="Wei J."/>
            <person name="Que T."/>
            <person name="Du C."/>
            <person name="Cheng J."/>
            <person name="Dai P."/>
            <person name="Han X."/>
            <person name="Huang E."/>
            <person name="Gao Y."/>
            <person name="Liu J."/>
            <person name="Shao H."/>
            <person name="Ye R."/>
            <person name="Li L."/>
            <person name="Wei W."/>
            <person name="Wang X."/>
            <person name="Wang C."/>
            <person name="Yang T."/>
            <person name="Huo Q."/>
            <person name="Li W."/>
            <person name="Guo W."/>
            <person name="Chen H."/>
            <person name="Zhou L."/>
            <person name="Ni X."/>
            <person name="Tian J."/>
            <person name="Zhou Y."/>
            <person name="Sheng Y."/>
            <person name="Liu T."/>
            <person name="Pan Y."/>
            <person name="Xia L."/>
            <person name="Li J."/>
            <person name="Zhao F."/>
            <person name="Cao W."/>
        </authorList>
    </citation>
    <scope>NUCLEOTIDE SEQUENCE</scope>
    <source>
        <strain evidence="1">Hyas-2018</strain>
    </source>
</reference>
<dbReference type="EMBL" id="CM023481">
    <property type="protein sequence ID" value="KAH6948951.1"/>
    <property type="molecule type" value="Genomic_DNA"/>
</dbReference>
<evidence type="ECO:0000313" key="1">
    <source>
        <dbReference type="EMBL" id="KAH6948951.1"/>
    </source>
</evidence>
<proteinExistence type="predicted"/>
<organism evidence="1 2">
    <name type="scientific">Hyalomma asiaticum</name>
    <name type="common">Tick</name>
    <dbReference type="NCBI Taxonomy" id="266040"/>
    <lineage>
        <taxon>Eukaryota</taxon>
        <taxon>Metazoa</taxon>
        <taxon>Ecdysozoa</taxon>
        <taxon>Arthropoda</taxon>
        <taxon>Chelicerata</taxon>
        <taxon>Arachnida</taxon>
        <taxon>Acari</taxon>
        <taxon>Parasitiformes</taxon>
        <taxon>Ixodida</taxon>
        <taxon>Ixodoidea</taxon>
        <taxon>Ixodidae</taxon>
        <taxon>Hyalomminae</taxon>
        <taxon>Hyalomma</taxon>
    </lineage>
</organism>